<organism evidence="1">
    <name type="scientific">bioreactor metagenome</name>
    <dbReference type="NCBI Taxonomy" id="1076179"/>
    <lineage>
        <taxon>unclassified sequences</taxon>
        <taxon>metagenomes</taxon>
        <taxon>ecological metagenomes</taxon>
    </lineage>
</organism>
<dbReference type="AlphaFoldDB" id="A0A645J264"/>
<comment type="caution">
    <text evidence="1">The sequence shown here is derived from an EMBL/GenBank/DDBJ whole genome shotgun (WGS) entry which is preliminary data.</text>
</comment>
<sequence>MLSERGQKVLVPPLKVHLLCCSAKIGVHQPFNGRNDHRAVSAFKDCRNVLFIFKKVAAYRRGNRVGHTGGRFTFCPIVELGKK</sequence>
<dbReference type="EMBL" id="VSSQ01129072">
    <property type="protein sequence ID" value="MPN57497.1"/>
    <property type="molecule type" value="Genomic_DNA"/>
</dbReference>
<reference evidence="1" key="1">
    <citation type="submission" date="2019-08" db="EMBL/GenBank/DDBJ databases">
        <authorList>
            <person name="Kucharzyk K."/>
            <person name="Murdoch R.W."/>
            <person name="Higgins S."/>
            <person name="Loffler F."/>
        </authorList>
    </citation>
    <scope>NUCLEOTIDE SEQUENCE</scope>
</reference>
<accession>A0A645J264</accession>
<protein>
    <submittedName>
        <fullName evidence="1">Uncharacterized protein</fullName>
    </submittedName>
</protein>
<gene>
    <name evidence="1" type="ORF">SDC9_205191</name>
</gene>
<evidence type="ECO:0000313" key="1">
    <source>
        <dbReference type="EMBL" id="MPN57497.1"/>
    </source>
</evidence>
<proteinExistence type="predicted"/>
<name>A0A645J264_9ZZZZ</name>